<dbReference type="AlphaFoldDB" id="A0A486XAW0"/>
<organism evidence="1">
    <name type="scientific">uncultured Avibacterium sp</name>
    <dbReference type="NCBI Taxonomy" id="1936169"/>
    <lineage>
        <taxon>Bacteria</taxon>
        <taxon>Pseudomonadati</taxon>
        <taxon>Pseudomonadota</taxon>
        <taxon>Gammaproteobacteria</taxon>
        <taxon>Pasteurellales</taxon>
        <taxon>Pasteurellaceae</taxon>
        <taxon>Avibacterium</taxon>
        <taxon>environmental samples</taxon>
    </lineage>
</organism>
<dbReference type="CDD" id="cd24070">
    <property type="entry name" value="ASKHA_NBD_ROK_AlsK"/>
    <property type="match status" value="1"/>
</dbReference>
<proteinExistence type="predicted"/>
<dbReference type="NCBIfam" id="NF007251">
    <property type="entry name" value="PRK09698.1"/>
    <property type="match status" value="1"/>
</dbReference>
<dbReference type="EMBL" id="CAAHDN010000007">
    <property type="protein sequence ID" value="VGM95106.1"/>
    <property type="molecule type" value="Genomic_DNA"/>
</dbReference>
<dbReference type="PANTHER" id="PTHR18964:SF174">
    <property type="entry name" value="D-ALLOSE KINASE-RELATED"/>
    <property type="match status" value="1"/>
</dbReference>
<reference evidence="1" key="1">
    <citation type="submission" date="2019-03" db="EMBL/GenBank/DDBJ databases">
        <authorList>
            <consortium name="Pathogen Informatics"/>
        </authorList>
    </citation>
    <scope>NUCLEOTIDE SEQUENCE</scope>
    <source>
        <strain evidence="1">Unknown</strain>
    </source>
</reference>
<dbReference type="InterPro" id="IPR043129">
    <property type="entry name" value="ATPase_NBD"/>
</dbReference>
<dbReference type="Pfam" id="PF00480">
    <property type="entry name" value="ROK"/>
    <property type="match status" value="1"/>
</dbReference>
<dbReference type="SUPFAM" id="SSF53067">
    <property type="entry name" value="Actin-like ATPase domain"/>
    <property type="match status" value="1"/>
</dbReference>
<sequence>MEKTSIVIGIDMGATHIRICLMTLQQKMLLTEKHRTEEIIKSDLIQGIKQFIERYSGKYHINRIVIGLPAAISKDRTQVLSVPNINADPVQFKQLIPALSQYFNCAVQLERDVNLQLLYDVHHFKLQNKAVLGIYLGTGLGFSIYQQDKLFIGQHGVAGELGHIPYGNSNKQCQCGNYGCLETICSGKALKEWYDSSPRSFPLSQVFTQAADDEFLKSFLHHLAQAIAMAANLFDPDCIILGGGVMDMPDFPYQVLQQDSLMMIRKPLPYNKIHFYPAQSSDFNGAIGAALQAIYGEKL</sequence>
<dbReference type="InterPro" id="IPR000600">
    <property type="entry name" value="ROK"/>
</dbReference>
<name>A0A486XAW0_9PAST</name>
<keyword evidence="1" id="KW-0418">Kinase</keyword>
<evidence type="ECO:0000313" key="1">
    <source>
        <dbReference type="EMBL" id="VGM95106.1"/>
    </source>
</evidence>
<accession>A0A486XAW0</accession>
<dbReference type="PANTHER" id="PTHR18964">
    <property type="entry name" value="ROK (REPRESSOR, ORF, KINASE) FAMILY"/>
    <property type="match status" value="1"/>
</dbReference>
<keyword evidence="1" id="KW-0808">Transferase</keyword>
<protein>
    <submittedName>
        <fullName evidence="1">D-allose kinase</fullName>
        <ecNumber evidence="1">2.7.1.55</ecNumber>
    </submittedName>
</protein>
<gene>
    <name evidence="1" type="primary">alsK</name>
    <name evidence="1" type="ORF">NCTC4101_00465</name>
</gene>
<dbReference type="Gene3D" id="3.30.420.40">
    <property type="match status" value="2"/>
</dbReference>
<dbReference type="GO" id="GO:0008787">
    <property type="term" value="F:D-allose kinase activity"/>
    <property type="evidence" value="ECO:0007669"/>
    <property type="project" value="UniProtKB-EC"/>
</dbReference>
<dbReference type="EC" id="2.7.1.55" evidence="1"/>